<keyword evidence="4 10" id="KW-0489">Methyltransferase</keyword>
<accession>A0AAU9JEM9</accession>
<dbReference type="GO" id="GO:0005634">
    <property type="term" value="C:nucleus"/>
    <property type="evidence" value="ECO:0007669"/>
    <property type="project" value="UniProtKB-SubCell"/>
</dbReference>
<keyword evidence="8 10" id="KW-0694">RNA-binding</keyword>
<dbReference type="InterPro" id="IPR023267">
    <property type="entry name" value="RCMT"/>
</dbReference>
<evidence type="ECO:0000256" key="10">
    <source>
        <dbReference type="PROSITE-ProRule" id="PRU01023"/>
    </source>
</evidence>
<name>A0AAU9JEM9_9CILI</name>
<evidence type="ECO:0000256" key="2">
    <source>
        <dbReference type="ARBA" id="ARBA00007494"/>
    </source>
</evidence>
<keyword evidence="9" id="KW-0539">Nucleus</keyword>
<dbReference type="GO" id="GO:0000049">
    <property type="term" value="F:tRNA binding"/>
    <property type="evidence" value="ECO:0007669"/>
    <property type="project" value="UniProtKB-KW"/>
</dbReference>
<reference evidence="13" key="1">
    <citation type="submission" date="2021-09" db="EMBL/GenBank/DDBJ databases">
        <authorList>
            <consortium name="AG Swart"/>
            <person name="Singh M."/>
            <person name="Singh A."/>
            <person name="Seah K."/>
            <person name="Emmerich C."/>
        </authorList>
    </citation>
    <scope>NUCLEOTIDE SEQUENCE</scope>
    <source>
        <strain evidence="13">ATCC30299</strain>
    </source>
</reference>
<dbReference type="InterPro" id="IPR029063">
    <property type="entry name" value="SAM-dependent_MTases_sf"/>
</dbReference>
<evidence type="ECO:0000259" key="12">
    <source>
        <dbReference type="PROSITE" id="PS51686"/>
    </source>
</evidence>
<gene>
    <name evidence="13" type="ORF">BSTOLATCC_MIC35132</name>
</gene>
<proteinExistence type="inferred from homology"/>
<dbReference type="GO" id="GO:0030488">
    <property type="term" value="P:tRNA methylation"/>
    <property type="evidence" value="ECO:0007669"/>
    <property type="project" value="UniProtKB-ARBA"/>
</dbReference>
<dbReference type="PROSITE" id="PS51686">
    <property type="entry name" value="SAM_MT_RSMB_NOP"/>
    <property type="match status" value="1"/>
</dbReference>
<evidence type="ECO:0000313" key="13">
    <source>
        <dbReference type="EMBL" id="CAG9324111.1"/>
    </source>
</evidence>
<keyword evidence="3" id="KW-0820">tRNA-binding</keyword>
<evidence type="ECO:0000256" key="1">
    <source>
        <dbReference type="ARBA" id="ARBA00004123"/>
    </source>
</evidence>
<dbReference type="Proteomes" id="UP001162131">
    <property type="component" value="Unassembled WGS sequence"/>
</dbReference>
<feature type="binding site" evidence="10">
    <location>
        <begin position="154"/>
        <end position="160"/>
    </location>
    <ligand>
        <name>S-adenosyl-L-methionine</name>
        <dbReference type="ChEBI" id="CHEBI:59789"/>
    </ligand>
</feature>
<dbReference type="InterPro" id="IPR023270">
    <property type="entry name" value="RCMT_NCL1"/>
</dbReference>
<evidence type="ECO:0000256" key="11">
    <source>
        <dbReference type="SAM" id="MobiDB-lite"/>
    </source>
</evidence>
<sequence>MEELGIEEKKQKNEKYGYTPKKENLVMKEFYQRQLGITDEDFEAFWEIAKQPLPIAFRVNPTQQNYQIVISKLSSSLYETENFKLKCIPWYPNSLVWEANSHKTELRKVPSVKAFHTFLLNANDCGLVTRQELVSMIPPLVLDIHPNQTVLDICAAPGSKTAQIIEIMQGEGLVVANDVDKNRAYMLIHQLHRSNTSCMVVVNHPAQNFPMIGEGNFKFDRVLCDVPCTGDGAIRKLPLKWKEWNVKEGYAIHGLQIDILIRAIELCKVGGLVCYSTCSLNPIENEAVVNEVYKRFQGTLEIQNLPEILEEKCPGLAFRRGLKTWKVFGNARKKEQYRFIEYKNIEELAGQNTAIKASAFPVDIPEEIINTVRIMPHDQNSGGFYIALFRKTAEKLISVQPHIEAPQPVEEATQPTEEASQPPSEASQPLVDASQPLSEAPQPVEEAKNPQKKQKWRDVIKGENFLPLSEDSEEYQNLLSCYGIETLPLSQLFTASSKKKNFYYVSSHITDFLALDSSKKLKIFNMGVVAFTKNREKESKSNCMHRPMQDALPFVSKFITKRKVICQNVSLLGRLVNEPYIEYDSIEEESVKEGLQDYGYYVLHFERINEDVVVLKISEWKVVPIIPVEHINSLKIRYDFQSS</sequence>
<evidence type="ECO:0000256" key="5">
    <source>
        <dbReference type="ARBA" id="ARBA00022679"/>
    </source>
</evidence>
<dbReference type="Gene3D" id="3.40.50.150">
    <property type="entry name" value="Vaccinia Virus protein VP39"/>
    <property type="match status" value="1"/>
</dbReference>
<keyword evidence="14" id="KW-1185">Reference proteome</keyword>
<comment type="caution">
    <text evidence="13">The sequence shown here is derived from an EMBL/GenBank/DDBJ whole genome shotgun (WGS) entry which is preliminary data.</text>
</comment>
<comment type="similarity">
    <text evidence="2 10">Belongs to the class I-like SAM-binding methyltransferase superfamily. RsmB/NOP family.</text>
</comment>
<feature type="binding site" evidence="10">
    <location>
        <position position="178"/>
    </location>
    <ligand>
        <name>S-adenosyl-L-methionine</name>
        <dbReference type="ChEBI" id="CHEBI:59789"/>
    </ligand>
</feature>
<comment type="subcellular location">
    <subcellularLocation>
        <location evidence="1">Nucleus</location>
    </subcellularLocation>
</comment>
<dbReference type="InterPro" id="IPR049560">
    <property type="entry name" value="MeTrfase_RsmB-F_NOP2_cat"/>
</dbReference>
<feature type="region of interest" description="Disordered" evidence="11">
    <location>
        <begin position="405"/>
        <end position="454"/>
    </location>
</feature>
<feature type="compositionally biased region" description="Polar residues" evidence="11">
    <location>
        <begin position="413"/>
        <end position="427"/>
    </location>
</feature>
<dbReference type="GO" id="GO:0016428">
    <property type="term" value="F:tRNA (cytidine-5-)-methyltransferase activity"/>
    <property type="evidence" value="ECO:0007669"/>
    <property type="project" value="InterPro"/>
</dbReference>
<evidence type="ECO:0000313" key="14">
    <source>
        <dbReference type="Proteomes" id="UP001162131"/>
    </source>
</evidence>
<dbReference type="PANTHER" id="PTHR22808">
    <property type="entry name" value="NCL1 YEAST -RELATED NOL1/NOP2/FMU SUN DOMAIN-CONTAINING"/>
    <property type="match status" value="1"/>
</dbReference>
<evidence type="ECO:0000256" key="4">
    <source>
        <dbReference type="ARBA" id="ARBA00022603"/>
    </source>
</evidence>
<feature type="domain" description="SAM-dependent MTase RsmB/NOP-type" evidence="12">
    <location>
        <begin position="45"/>
        <end position="392"/>
    </location>
</feature>
<feature type="binding site" evidence="10">
    <location>
        <position position="225"/>
    </location>
    <ligand>
        <name>S-adenosyl-L-methionine</name>
        <dbReference type="ChEBI" id="CHEBI:59789"/>
    </ligand>
</feature>
<dbReference type="InterPro" id="IPR001678">
    <property type="entry name" value="MeTrfase_RsmB-F_NOP2_dom"/>
</dbReference>
<dbReference type="Pfam" id="PF01189">
    <property type="entry name" value="Methyltr_RsmB-F"/>
    <property type="match status" value="1"/>
</dbReference>
<comment type="caution">
    <text evidence="10">Lacks conserved residue(s) required for the propagation of feature annotation.</text>
</comment>
<keyword evidence="7" id="KW-0819">tRNA processing</keyword>
<evidence type="ECO:0000256" key="6">
    <source>
        <dbReference type="ARBA" id="ARBA00022691"/>
    </source>
</evidence>
<dbReference type="SUPFAM" id="SSF53335">
    <property type="entry name" value="S-adenosyl-L-methionine-dependent methyltransferases"/>
    <property type="match status" value="1"/>
</dbReference>
<protein>
    <recommendedName>
        <fullName evidence="12">SAM-dependent MTase RsmB/NOP-type domain-containing protein</fullName>
    </recommendedName>
</protein>
<dbReference type="InterPro" id="IPR057285">
    <property type="entry name" value="Pre-PUA_NSUN2"/>
</dbReference>
<organism evidence="13 14">
    <name type="scientific">Blepharisma stoltei</name>
    <dbReference type="NCBI Taxonomy" id="1481888"/>
    <lineage>
        <taxon>Eukaryota</taxon>
        <taxon>Sar</taxon>
        <taxon>Alveolata</taxon>
        <taxon>Ciliophora</taxon>
        <taxon>Postciliodesmatophora</taxon>
        <taxon>Heterotrichea</taxon>
        <taxon>Heterotrichida</taxon>
        <taxon>Blepharismidae</taxon>
        <taxon>Blepharisma</taxon>
    </lineage>
</organism>
<keyword evidence="6 10" id="KW-0949">S-adenosyl-L-methionine</keyword>
<dbReference type="PRINTS" id="PR02008">
    <property type="entry name" value="RCMTFAMILY"/>
</dbReference>
<keyword evidence="5 10" id="KW-0808">Transferase</keyword>
<dbReference type="Pfam" id="PF25376">
    <property type="entry name" value="Pre-PUA_NSUN2"/>
    <property type="match status" value="1"/>
</dbReference>
<dbReference type="PROSITE" id="PS01153">
    <property type="entry name" value="NOL1_NOP2_SUN"/>
    <property type="match status" value="1"/>
</dbReference>
<dbReference type="PRINTS" id="PR02011">
    <property type="entry name" value="RCMTNCL1"/>
</dbReference>
<evidence type="ECO:0000256" key="9">
    <source>
        <dbReference type="ARBA" id="ARBA00023242"/>
    </source>
</evidence>
<evidence type="ECO:0000256" key="3">
    <source>
        <dbReference type="ARBA" id="ARBA00022555"/>
    </source>
</evidence>
<evidence type="ECO:0000256" key="8">
    <source>
        <dbReference type="ARBA" id="ARBA00022884"/>
    </source>
</evidence>
<dbReference type="PANTHER" id="PTHR22808:SF1">
    <property type="entry name" value="RNA CYTOSINE-C(5)-METHYLTRANSFERASE NSUN2-RELATED"/>
    <property type="match status" value="1"/>
</dbReference>
<dbReference type="InterPro" id="IPR018314">
    <property type="entry name" value="RsmB/NOL1/NOP2-like_CS"/>
</dbReference>
<dbReference type="EMBL" id="CAJZBQ010000035">
    <property type="protein sequence ID" value="CAG9324111.1"/>
    <property type="molecule type" value="Genomic_DNA"/>
</dbReference>
<dbReference type="AlphaFoldDB" id="A0AAU9JEM9"/>
<feature type="active site" description="Nucleophile" evidence="10">
    <location>
        <position position="278"/>
    </location>
</feature>
<evidence type="ECO:0000256" key="7">
    <source>
        <dbReference type="ARBA" id="ARBA00022694"/>
    </source>
</evidence>